<comment type="caution">
    <text evidence="8">The sequence shown here is derived from an EMBL/GenBank/DDBJ whole genome shotgun (WGS) entry which is preliminary data.</text>
</comment>
<feature type="region of interest" description="Disordered" evidence="7">
    <location>
        <begin position="138"/>
        <end position="292"/>
    </location>
</feature>
<evidence type="ECO:0000256" key="4">
    <source>
        <dbReference type="ARBA" id="ARBA00023015"/>
    </source>
</evidence>
<feature type="compositionally biased region" description="Low complexity" evidence="7">
    <location>
        <begin position="138"/>
        <end position="157"/>
    </location>
</feature>
<dbReference type="PANTHER" id="PTHR13581:SF5">
    <property type="entry name" value="MRG_MORF4L-BINDING PROTEIN"/>
    <property type="match status" value="1"/>
</dbReference>
<evidence type="ECO:0000256" key="6">
    <source>
        <dbReference type="ARBA" id="ARBA00023242"/>
    </source>
</evidence>
<dbReference type="GO" id="GO:0035267">
    <property type="term" value="C:NuA4 histone acetyltransferase complex"/>
    <property type="evidence" value="ECO:0007669"/>
    <property type="project" value="TreeGrafter"/>
</dbReference>
<dbReference type="OrthoDB" id="5595141at2759"/>
<keyword evidence="5" id="KW-0804">Transcription</keyword>
<evidence type="ECO:0000313" key="8">
    <source>
        <dbReference type="EMBL" id="KAF5315336.1"/>
    </source>
</evidence>
<comment type="subcellular location">
    <subcellularLocation>
        <location evidence="1">Nucleus</location>
    </subcellularLocation>
</comment>
<evidence type="ECO:0008006" key="10">
    <source>
        <dbReference type="Google" id="ProtNLM"/>
    </source>
</evidence>
<dbReference type="AlphaFoldDB" id="A0A8H5B2C4"/>
<feature type="compositionally biased region" description="Low complexity" evidence="7">
    <location>
        <begin position="255"/>
        <end position="269"/>
    </location>
</feature>
<accession>A0A8H5B2C4</accession>
<sequence length="292" mass="31063">MTASIPGETADEHAFLDSVEGEISFFRSIMRARPVGMHRYFHVLTIRNAIAKDTGRLVHIETIWEKLRQCYDLDALDAIDLEAEGYISPKSHSSPISIRSPSPSENLMAHPFFREEFTLPYDEFEPIIAQRRIRATASLPSSPAASPAATLPGSAAPSPRPPPASTSASTTASGAKRASGGGTGRKRPKNPRSKLNLAGLVGGDSDSSALTMESGDEGGEPETPRESVVTGTDAGTEYAEDEDAEMREPSPAQEASPRPGRGRPPAKAAGRGRGRGGAARGTSTRGMKKKKR</sequence>
<dbReference type="GO" id="GO:0005634">
    <property type="term" value="C:nucleus"/>
    <property type="evidence" value="ECO:0007669"/>
    <property type="project" value="UniProtKB-SubCell"/>
</dbReference>
<dbReference type="Proteomes" id="UP000567179">
    <property type="component" value="Unassembled WGS sequence"/>
</dbReference>
<dbReference type="GO" id="GO:0006325">
    <property type="term" value="P:chromatin organization"/>
    <property type="evidence" value="ECO:0007669"/>
    <property type="project" value="UniProtKB-KW"/>
</dbReference>
<dbReference type="EMBL" id="JAACJJ010000043">
    <property type="protein sequence ID" value="KAF5315336.1"/>
    <property type="molecule type" value="Genomic_DNA"/>
</dbReference>
<evidence type="ECO:0000256" key="1">
    <source>
        <dbReference type="ARBA" id="ARBA00004123"/>
    </source>
</evidence>
<dbReference type="GO" id="GO:0006357">
    <property type="term" value="P:regulation of transcription by RNA polymerase II"/>
    <property type="evidence" value="ECO:0007669"/>
    <property type="project" value="TreeGrafter"/>
</dbReference>
<name>A0A8H5B2C4_9AGAR</name>
<keyword evidence="3" id="KW-0156">Chromatin regulator</keyword>
<keyword evidence="9" id="KW-1185">Reference proteome</keyword>
<dbReference type="Pfam" id="PF07904">
    <property type="entry name" value="Eaf7"/>
    <property type="match status" value="1"/>
</dbReference>
<organism evidence="8 9">
    <name type="scientific">Psilocybe cf. subviscida</name>
    <dbReference type="NCBI Taxonomy" id="2480587"/>
    <lineage>
        <taxon>Eukaryota</taxon>
        <taxon>Fungi</taxon>
        <taxon>Dikarya</taxon>
        <taxon>Basidiomycota</taxon>
        <taxon>Agaricomycotina</taxon>
        <taxon>Agaricomycetes</taxon>
        <taxon>Agaricomycetidae</taxon>
        <taxon>Agaricales</taxon>
        <taxon>Agaricineae</taxon>
        <taxon>Strophariaceae</taxon>
        <taxon>Psilocybe</taxon>
    </lineage>
</organism>
<feature type="compositionally biased region" description="Low complexity" evidence="7">
    <location>
        <begin position="165"/>
        <end position="178"/>
    </location>
</feature>
<protein>
    <recommendedName>
        <fullName evidence="10">Chromatin modification-related protein EAF7</fullName>
    </recommendedName>
</protein>
<comment type="similarity">
    <text evidence="2">Belongs to the EAF7 family.</text>
</comment>
<gene>
    <name evidence="8" type="ORF">D9619_007150</name>
</gene>
<dbReference type="PANTHER" id="PTHR13581">
    <property type="entry name" value="MRG-BINDING PROTEIN"/>
    <property type="match status" value="1"/>
</dbReference>
<dbReference type="InterPro" id="IPR012423">
    <property type="entry name" value="Eaf7/MRGBP"/>
</dbReference>
<keyword evidence="6" id="KW-0539">Nucleus</keyword>
<proteinExistence type="inferred from homology"/>
<evidence type="ECO:0000256" key="3">
    <source>
        <dbReference type="ARBA" id="ARBA00022853"/>
    </source>
</evidence>
<evidence type="ECO:0000256" key="5">
    <source>
        <dbReference type="ARBA" id="ARBA00023163"/>
    </source>
</evidence>
<keyword evidence="4" id="KW-0805">Transcription regulation</keyword>
<evidence type="ECO:0000313" key="9">
    <source>
        <dbReference type="Proteomes" id="UP000567179"/>
    </source>
</evidence>
<evidence type="ECO:0000256" key="7">
    <source>
        <dbReference type="SAM" id="MobiDB-lite"/>
    </source>
</evidence>
<evidence type="ECO:0000256" key="2">
    <source>
        <dbReference type="ARBA" id="ARBA00007117"/>
    </source>
</evidence>
<reference evidence="8 9" key="1">
    <citation type="journal article" date="2020" name="ISME J.">
        <title>Uncovering the hidden diversity of litter-decomposition mechanisms in mushroom-forming fungi.</title>
        <authorList>
            <person name="Floudas D."/>
            <person name="Bentzer J."/>
            <person name="Ahren D."/>
            <person name="Johansson T."/>
            <person name="Persson P."/>
            <person name="Tunlid A."/>
        </authorList>
    </citation>
    <scope>NUCLEOTIDE SEQUENCE [LARGE SCALE GENOMIC DNA]</scope>
    <source>
        <strain evidence="8 9">CBS 101986</strain>
    </source>
</reference>